<organism evidence="8 9">
    <name type="scientific">Eleginops maclovinus</name>
    <name type="common">Patagonian blennie</name>
    <name type="synonym">Eleginus maclovinus</name>
    <dbReference type="NCBI Taxonomy" id="56733"/>
    <lineage>
        <taxon>Eukaryota</taxon>
        <taxon>Metazoa</taxon>
        <taxon>Chordata</taxon>
        <taxon>Craniata</taxon>
        <taxon>Vertebrata</taxon>
        <taxon>Euteleostomi</taxon>
        <taxon>Actinopterygii</taxon>
        <taxon>Neopterygii</taxon>
        <taxon>Teleostei</taxon>
        <taxon>Neoteleostei</taxon>
        <taxon>Acanthomorphata</taxon>
        <taxon>Eupercaria</taxon>
        <taxon>Perciformes</taxon>
        <taxon>Notothenioidei</taxon>
        <taxon>Eleginopidae</taxon>
        <taxon>Eleginops</taxon>
    </lineage>
</organism>
<dbReference type="GO" id="GO:0004867">
    <property type="term" value="F:serine-type endopeptidase inhibitor activity"/>
    <property type="evidence" value="ECO:0007669"/>
    <property type="project" value="UniProtKB-KW"/>
</dbReference>
<dbReference type="AlphaFoldDB" id="A0AAN8ASB8"/>
<dbReference type="PROSITE" id="PS00282">
    <property type="entry name" value="KAZAL_1"/>
    <property type="match status" value="1"/>
</dbReference>
<dbReference type="PRINTS" id="PR00290">
    <property type="entry name" value="KAZALINHBTR"/>
</dbReference>
<dbReference type="SMART" id="SM00280">
    <property type="entry name" value="KAZAL"/>
    <property type="match status" value="1"/>
</dbReference>
<proteinExistence type="predicted"/>
<comment type="caution">
    <text evidence="8">The sequence shown here is derived from an EMBL/GenBank/DDBJ whole genome shotgun (WGS) entry which is preliminary data.</text>
</comment>
<evidence type="ECO:0000256" key="2">
    <source>
        <dbReference type="ARBA" id="ARBA00022525"/>
    </source>
</evidence>
<reference evidence="8 9" key="1">
    <citation type="journal article" date="2023" name="Genes (Basel)">
        <title>Chromosome-Level Genome Assembly and Circadian Gene Repertoire of the Patagonia Blennie Eleginops maclovinus-The Closest Ancestral Proxy of Antarctic Cryonotothenioids.</title>
        <authorList>
            <person name="Cheng C.C."/>
            <person name="Rivera-Colon A.G."/>
            <person name="Minhas B.F."/>
            <person name="Wilson L."/>
            <person name="Rayamajhi N."/>
            <person name="Vargas-Chacoff L."/>
            <person name="Catchen J.M."/>
        </authorList>
    </citation>
    <scope>NUCLEOTIDE SEQUENCE [LARGE SCALE GENOMIC DNA]</scope>
    <source>
        <strain evidence="8">JMC-PN-2008</strain>
    </source>
</reference>
<keyword evidence="6" id="KW-0732">Signal</keyword>
<evidence type="ECO:0000256" key="3">
    <source>
        <dbReference type="ARBA" id="ARBA00022690"/>
    </source>
</evidence>
<keyword evidence="5" id="KW-1015">Disulfide bond</keyword>
<evidence type="ECO:0000313" key="9">
    <source>
        <dbReference type="Proteomes" id="UP001346869"/>
    </source>
</evidence>
<keyword evidence="9" id="KW-1185">Reference proteome</keyword>
<dbReference type="PROSITE" id="PS51465">
    <property type="entry name" value="KAZAL_2"/>
    <property type="match status" value="1"/>
</dbReference>
<dbReference type="EMBL" id="JAUZQC010000010">
    <property type="protein sequence ID" value="KAK5865283.1"/>
    <property type="molecule type" value="Genomic_DNA"/>
</dbReference>
<comment type="subcellular location">
    <subcellularLocation>
        <location evidence="1">Secreted</location>
    </subcellularLocation>
</comment>
<evidence type="ECO:0000256" key="4">
    <source>
        <dbReference type="ARBA" id="ARBA00022900"/>
    </source>
</evidence>
<name>A0AAN8ASB8_ELEMC</name>
<feature type="signal peptide" evidence="6">
    <location>
        <begin position="1"/>
        <end position="19"/>
    </location>
</feature>
<dbReference type="SUPFAM" id="SSF100895">
    <property type="entry name" value="Kazal-type serine protease inhibitors"/>
    <property type="match status" value="1"/>
</dbReference>
<gene>
    <name evidence="8" type="ORF">PBY51_016458</name>
</gene>
<dbReference type="PANTHER" id="PTHR21312">
    <property type="entry name" value="SERINE PROTEASE INHIBITOR"/>
    <property type="match status" value="1"/>
</dbReference>
<feature type="chain" id="PRO_5042950810" description="Kazal-like domain-containing protein" evidence="6">
    <location>
        <begin position="20"/>
        <end position="99"/>
    </location>
</feature>
<dbReference type="GO" id="GO:0005576">
    <property type="term" value="C:extracellular region"/>
    <property type="evidence" value="ECO:0007669"/>
    <property type="project" value="UniProtKB-SubCell"/>
</dbReference>
<reference evidence="8 9" key="2">
    <citation type="journal article" date="2023" name="Mol. Biol. Evol.">
        <title>Genomics of Secondarily Temperate Adaptation in the Only Non-Antarctic Icefish.</title>
        <authorList>
            <person name="Rivera-Colon A.G."/>
            <person name="Rayamajhi N."/>
            <person name="Minhas B.F."/>
            <person name="Madrigal G."/>
            <person name="Bilyk K.T."/>
            <person name="Yoon V."/>
            <person name="Hune M."/>
            <person name="Gregory S."/>
            <person name="Cheng C.H.C."/>
            <person name="Catchen J.M."/>
        </authorList>
    </citation>
    <scope>NUCLEOTIDE SEQUENCE [LARGE SCALE GENOMIC DNA]</scope>
    <source>
        <strain evidence="8">JMC-PN-2008</strain>
    </source>
</reference>
<dbReference type="Proteomes" id="UP001346869">
    <property type="component" value="Unassembled WGS sequence"/>
</dbReference>
<accession>A0AAN8ASB8</accession>
<feature type="domain" description="Kazal-like" evidence="7">
    <location>
        <begin position="44"/>
        <end position="99"/>
    </location>
</feature>
<protein>
    <recommendedName>
        <fullName evidence="7">Kazal-like domain-containing protein</fullName>
    </recommendedName>
</protein>
<dbReference type="Gene3D" id="3.30.60.30">
    <property type="match status" value="1"/>
</dbReference>
<keyword evidence="3" id="KW-0646">Protease inhibitor</keyword>
<dbReference type="InterPro" id="IPR036058">
    <property type="entry name" value="Kazal_dom_sf"/>
</dbReference>
<dbReference type="InterPro" id="IPR001239">
    <property type="entry name" value="Prot_inh_Kazal-m"/>
</dbReference>
<dbReference type="InterPro" id="IPR002350">
    <property type="entry name" value="Kazal_dom"/>
</dbReference>
<evidence type="ECO:0000256" key="1">
    <source>
        <dbReference type="ARBA" id="ARBA00004613"/>
    </source>
</evidence>
<dbReference type="PANTHER" id="PTHR21312:SF28">
    <property type="entry name" value="OVOINHIBITOR-RELATED"/>
    <property type="match status" value="1"/>
</dbReference>
<evidence type="ECO:0000256" key="5">
    <source>
        <dbReference type="ARBA" id="ARBA00023157"/>
    </source>
</evidence>
<keyword evidence="4" id="KW-0722">Serine protease inhibitor</keyword>
<dbReference type="Pfam" id="PF00050">
    <property type="entry name" value="Kazal_1"/>
    <property type="match status" value="1"/>
</dbReference>
<evidence type="ECO:0000259" key="7">
    <source>
        <dbReference type="PROSITE" id="PS51465"/>
    </source>
</evidence>
<keyword evidence="2" id="KW-0964">Secreted</keyword>
<sequence length="99" mass="10831">MKPIVLLCFALLLSVYVLSVDSEAVTDSDGALMSETPEQEALATPAEADCKKFGETCTREYDPVCGSDGNDYSTECVLCEENRREKKNVKMVKKGKCSP</sequence>
<evidence type="ECO:0000256" key="6">
    <source>
        <dbReference type="SAM" id="SignalP"/>
    </source>
</evidence>
<evidence type="ECO:0000313" key="8">
    <source>
        <dbReference type="EMBL" id="KAK5865283.1"/>
    </source>
</evidence>